<feature type="transmembrane region" description="Helical" evidence="6">
    <location>
        <begin position="257"/>
        <end position="277"/>
    </location>
</feature>
<evidence type="ECO:0000256" key="5">
    <source>
        <dbReference type="ARBA" id="ARBA00023136"/>
    </source>
</evidence>
<comment type="caution">
    <text evidence="8">The sequence shown here is derived from an EMBL/GenBank/DDBJ whole genome shotgun (WGS) entry which is preliminary data.</text>
</comment>
<feature type="transmembrane region" description="Helical" evidence="6">
    <location>
        <begin position="449"/>
        <end position="471"/>
    </location>
</feature>
<evidence type="ECO:0000256" key="3">
    <source>
        <dbReference type="ARBA" id="ARBA00022692"/>
    </source>
</evidence>
<evidence type="ECO:0000313" key="8">
    <source>
        <dbReference type="EMBL" id="KAF2893755.1"/>
    </source>
</evidence>
<dbReference type="OrthoDB" id="28208at2759"/>
<reference evidence="8" key="1">
    <citation type="submission" date="2019-08" db="EMBL/GenBank/DDBJ databases">
        <title>The genome of the North American firefly Photinus pyralis.</title>
        <authorList>
            <consortium name="Photinus pyralis genome working group"/>
            <person name="Fallon T.R."/>
            <person name="Sander Lower S.E."/>
            <person name="Weng J.-K."/>
        </authorList>
    </citation>
    <scope>NUCLEOTIDE SEQUENCE</scope>
    <source>
        <strain evidence="8">TRF0915ILg1</strain>
        <tissue evidence="8">Whole body</tissue>
    </source>
</reference>
<feature type="transmembrane region" description="Helical" evidence="6">
    <location>
        <begin position="153"/>
        <end position="171"/>
    </location>
</feature>
<accession>A0A8K0D2W2</accession>
<evidence type="ECO:0000256" key="1">
    <source>
        <dbReference type="ARBA" id="ARBA00004370"/>
    </source>
</evidence>
<gene>
    <name evidence="8" type="ORF">ILUMI_12418</name>
</gene>
<keyword evidence="5 6" id="KW-0472">Membrane</keyword>
<comment type="subcellular location">
    <subcellularLocation>
        <location evidence="1">Membrane</location>
    </subcellularLocation>
</comment>
<feature type="transmembrane region" description="Helical" evidence="6">
    <location>
        <begin position="21"/>
        <end position="44"/>
    </location>
</feature>
<feature type="transmembrane region" description="Helical" evidence="6">
    <location>
        <begin position="297"/>
        <end position="319"/>
    </location>
</feature>
<feature type="transmembrane region" description="Helical" evidence="6">
    <location>
        <begin position="56"/>
        <end position="77"/>
    </location>
</feature>
<dbReference type="Pfam" id="PF01490">
    <property type="entry name" value="Aa_trans"/>
    <property type="match status" value="1"/>
</dbReference>
<evidence type="ECO:0000313" key="9">
    <source>
        <dbReference type="Proteomes" id="UP000801492"/>
    </source>
</evidence>
<organism evidence="8 9">
    <name type="scientific">Ignelater luminosus</name>
    <name type="common">Cucubano</name>
    <name type="synonym">Pyrophorus luminosus</name>
    <dbReference type="NCBI Taxonomy" id="2038154"/>
    <lineage>
        <taxon>Eukaryota</taxon>
        <taxon>Metazoa</taxon>
        <taxon>Ecdysozoa</taxon>
        <taxon>Arthropoda</taxon>
        <taxon>Hexapoda</taxon>
        <taxon>Insecta</taxon>
        <taxon>Pterygota</taxon>
        <taxon>Neoptera</taxon>
        <taxon>Endopterygota</taxon>
        <taxon>Coleoptera</taxon>
        <taxon>Polyphaga</taxon>
        <taxon>Elateriformia</taxon>
        <taxon>Elateroidea</taxon>
        <taxon>Elateridae</taxon>
        <taxon>Agrypninae</taxon>
        <taxon>Pyrophorini</taxon>
        <taxon>Ignelater</taxon>
    </lineage>
</organism>
<dbReference type="PANTHER" id="PTHR48017">
    <property type="entry name" value="OS05G0424000 PROTEIN-RELATED"/>
    <property type="match status" value="1"/>
</dbReference>
<keyword evidence="2" id="KW-0813">Transport</keyword>
<feature type="domain" description="Amino acid transporter transmembrane" evidence="7">
    <location>
        <begin position="32"/>
        <end position="400"/>
    </location>
</feature>
<feature type="transmembrane region" description="Helical" evidence="6">
    <location>
        <begin position="362"/>
        <end position="384"/>
    </location>
</feature>
<dbReference type="EMBL" id="VTPC01007684">
    <property type="protein sequence ID" value="KAF2893755.1"/>
    <property type="molecule type" value="Genomic_DNA"/>
</dbReference>
<sequence length="493" mass="55145">MEITERSLLLERNFNSPFSNISNSGLSVIFAVVCIVDVFGVFPVVSLPKAIIDCGYLGILVVISVSCIQIYTAILLGKCWLMAEDIEPSIQFKNRYPYSALAEITYGSVLARFVTFLLDLTVFGGGIPNLIVAAQNLQFLGLRLSNDAFDMSFCYWMIVLGTVMCPFLWLGSPKDMKLLCSISVTLVFFAFIFIFICAVSDTPNQSVPSLSTLPDTEFSLWQNISTAYGILAFQFDIHPTILTIQVDMTDKSKIDKAVIGGFAVSLGLFFITCLTILLRYGENVEPSVLEMFPTTVILHFAAVLVALQLSLSSAISNTALYQNIEDSMGISRDFNRKRCIIRSILAILSVLVAESVPRFDLVMSLIGGALTGPLVFILPPLFYIRMLTLKQKHDEMLQLENFHNIVYNLDETSEYFTKYIETKFHKESNTSMPDINIVPKQQNFKDCKVILCTLIIIFGIIATIATTYWNVINTMRYVTFSPPCIFNIYNATL</sequence>
<evidence type="ECO:0000256" key="4">
    <source>
        <dbReference type="ARBA" id="ARBA00022989"/>
    </source>
</evidence>
<name>A0A8K0D2W2_IGNLU</name>
<proteinExistence type="predicted"/>
<dbReference type="InterPro" id="IPR013057">
    <property type="entry name" value="AA_transpt_TM"/>
</dbReference>
<evidence type="ECO:0000259" key="7">
    <source>
        <dbReference type="Pfam" id="PF01490"/>
    </source>
</evidence>
<dbReference type="Proteomes" id="UP000801492">
    <property type="component" value="Unassembled WGS sequence"/>
</dbReference>
<feature type="transmembrane region" description="Helical" evidence="6">
    <location>
        <begin position="178"/>
        <end position="200"/>
    </location>
</feature>
<dbReference type="AlphaFoldDB" id="A0A8K0D2W2"/>
<dbReference type="GO" id="GO:0016020">
    <property type="term" value="C:membrane"/>
    <property type="evidence" value="ECO:0007669"/>
    <property type="project" value="UniProtKB-SubCell"/>
</dbReference>
<keyword evidence="3 6" id="KW-0812">Transmembrane</keyword>
<protein>
    <recommendedName>
        <fullName evidence="7">Amino acid transporter transmembrane domain-containing protein</fullName>
    </recommendedName>
</protein>
<keyword evidence="9" id="KW-1185">Reference proteome</keyword>
<keyword evidence="4 6" id="KW-1133">Transmembrane helix</keyword>
<feature type="transmembrane region" description="Helical" evidence="6">
    <location>
        <begin position="339"/>
        <end position="356"/>
    </location>
</feature>
<evidence type="ECO:0000256" key="2">
    <source>
        <dbReference type="ARBA" id="ARBA00022448"/>
    </source>
</evidence>
<evidence type="ECO:0000256" key="6">
    <source>
        <dbReference type="SAM" id="Phobius"/>
    </source>
</evidence>
<feature type="transmembrane region" description="Helical" evidence="6">
    <location>
        <begin position="220"/>
        <end position="237"/>
    </location>
</feature>